<evidence type="ECO:0000313" key="9">
    <source>
        <dbReference type="EMBL" id="EGV60139.1"/>
    </source>
</evidence>
<dbReference type="KEGG" id="cten:18250521"/>
<feature type="domain" description="Major facilitator superfamily (MFS) profile" evidence="8">
    <location>
        <begin position="26"/>
        <end position="460"/>
    </location>
</feature>
<sequence length="503" mass="56013">MSNSDKSTKPLSKWVPRNQKVFLASVSFLSMVHPTVMGYDSMMTGSILNLDSFVSYFHLNNATTGLNNAATWAGELIACFTIVQYLNDKFGRRISVYCGIVVLVIAGILQAAAKNTAMFVVGRFVLGFGAQITNISAIILVAELCPIHLRGFMMGLAFSCFLVGALLSSGITYGVRNAPGNWNWRIPCLVQMGPLIFAVINLLLLPESPKFLFLNGYERETFETLMITHNNDKAETQKVLDEYRLEVEKAKIQEPRPWRMFLKSRINLHKIVISFTQAILTEMAGSSVGTYYLSILLTQAGISSSTERLQVNIVSSAWQLVCACSGCLVFDRIGRKVQALISLTGMVISFFILGGLVKKYGDGDNRSGSFGAIAMMFIFSGFYSFTYTPLTTLYPSELYPYEMRSAGTTLFAIFNGSWGLIASFVLPFAMNGIGWKFYIVNAAYDAVFIPIVYYTWVETRGIDIERVDEIFWQHPINSRHSLKMDSEESDSVESVVVEIINKV</sequence>
<dbReference type="FunFam" id="1.20.1250.20:FF:000134">
    <property type="entry name" value="MFS sugar transporter protein"/>
    <property type="match status" value="1"/>
</dbReference>
<keyword evidence="5 7" id="KW-1133">Transmembrane helix</keyword>
<comment type="subcellular location">
    <subcellularLocation>
        <location evidence="1">Membrane</location>
        <topology evidence="1">Multi-pass membrane protein</topology>
    </subcellularLocation>
</comment>
<name>G3BC83_CANTC</name>
<dbReference type="PANTHER" id="PTHR48022">
    <property type="entry name" value="PLASTIDIC GLUCOSE TRANSPORTER 4"/>
    <property type="match status" value="1"/>
</dbReference>
<evidence type="ECO:0000313" key="10">
    <source>
        <dbReference type="Proteomes" id="UP000000707"/>
    </source>
</evidence>
<evidence type="ECO:0000256" key="6">
    <source>
        <dbReference type="ARBA" id="ARBA00023136"/>
    </source>
</evidence>
<dbReference type="RefSeq" id="XP_006689353.1">
    <property type="nucleotide sequence ID" value="XM_006689290.1"/>
</dbReference>
<dbReference type="OrthoDB" id="6133115at2759"/>
<accession>G3BC83</accession>
<comment type="similarity">
    <text evidence="2">Belongs to the major facilitator superfamily. Sugar transporter (TC 2.A.1.1) family.</text>
</comment>
<evidence type="ECO:0000256" key="1">
    <source>
        <dbReference type="ARBA" id="ARBA00004141"/>
    </source>
</evidence>
<feature type="transmembrane region" description="Helical" evidence="7">
    <location>
        <begin position="337"/>
        <end position="357"/>
    </location>
</feature>
<feature type="transmembrane region" description="Helical" evidence="7">
    <location>
        <begin position="369"/>
        <end position="388"/>
    </location>
</feature>
<feature type="transmembrane region" description="Helical" evidence="7">
    <location>
        <begin position="124"/>
        <end position="145"/>
    </location>
</feature>
<feature type="transmembrane region" description="Helical" evidence="7">
    <location>
        <begin position="435"/>
        <end position="456"/>
    </location>
</feature>
<evidence type="ECO:0000259" key="8">
    <source>
        <dbReference type="PROSITE" id="PS50850"/>
    </source>
</evidence>
<keyword evidence="3" id="KW-0813">Transport</keyword>
<protein>
    <submittedName>
        <fullName evidence="9">Putative xylose transporter</fullName>
    </submittedName>
</protein>
<dbReference type="Pfam" id="PF00083">
    <property type="entry name" value="Sugar_tr"/>
    <property type="match status" value="1"/>
</dbReference>
<dbReference type="Proteomes" id="UP000000707">
    <property type="component" value="Unassembled WGS sequence"/>
</dbReference>
<evidence type="ECO:0000256" key="5">
    <source>
        <dbReference type="ARBA" id="ARBA00022989"/>
    </source>
</evidence>
<organism evidence="10">
    <name type="scientific">Candida tenuis (strain ATCC 10573 / BCRC 21748 / CBS 615 / JCM 9827 / NBRC 10315 / NRRL Y-1498 / VKM Y-70)</name>
    <name type="common">Yeast</name>
    <name type="synonym">Yamadazyma tenuis</name>
    <dbReference type="NCBI Taxonomy" id="590646"/>
    <lineage>
        <taxon>Eukaryota</taxon>
        <taxon>Fungi</taxon>
        <taxon>Dikarya</taxon>
        <taxon>Ascomycota</taxon>
        <taxon>Saccharomycotina</taxon>
        <taxon>Pichiomycetes</taxon>
        <taxon>Debaryomycetaceae</taxon>
        <taxon>Yamadazyma</taxon>
    </lineage>
</organism>
<evidence type="ECO:0000256" key="4">
    <source>
        <dbReference type="ARBA" id="ARBA00022692"/>
    </source>
</evidence>
<evidence type="ECO:0000256" key="2">
    <source>
        <dbReference type="ARBA" id="ARBA00010992"/>
    </source>
</evidence>
<feature type="transmembrane region" description="Helical" evidence="7">
    <location>
        <begin position="152"/>
        <end position="172"/>
    </location>
</feature>
<evidence type="ECO:0000256" key="3">
    <source>
        <dbReference type="ARBA" id="ARBA00022448"/>
    </source>
</evidence>
<feature type="transmembrane region" description="Helical" evidence="7">
    <location>
        <begin position="184"/>
        <end position="205"/>
    </location>
</feature>
<dbReference type="PROSITE" id="PS50850">
    <property type="entry name" value="MFS"/>
    <property type="match status" value="1"/>
</dbReference>
<dbReference type="SUPFAM" id="SSF103473">
    <property type="entry name" value="MFS general substrate transporter"/>
    <property type="match status" value="1"/>
</dbReference>
<dbReference type="GeneID" id="18250521"/>
<dbReference type="InterPro" id="IPR020846">
    <property type="entry name" value="MFS_dom"/>
</dbReference>
<feature type="transmembrane region" description="Helical" evidence="7">
    <location>
        <begin position="409"/>
        <end position="429"/>
    </location>
</feature>
<gene>
    <name evidence="9" type="ORF">CANTEDRAFT_95606</name>
</gene>
<dbReference type="HOGENOM" id="CLU_001265_30_13_1"/>
<dbReference type="GO" id="GO:0016020">
    <property type="term" value="C:membrane"/>
    <property type="evidence" value="ECO:0007669"/>
    <property type="project" value="UniProtKB-SubCell"/>
</dbReference>
<keyword evidence="4 7" id="KW-0812">Transmembrane</keyword>
<dbReference type="AlphaFoldDB" id="G3BC83"/>
<dbReference type="PANTHER" id="PTHR48022:SF31">
    <property type="entry name" value="HEXOSE TRANSPORTER"/>
    <property type="match status" value="1"/>
</dbReference>
<dbReference type="InterPro" id="IPR036259">
    <property type="entry name" value="MFS_trans_sf"/>
</dbReference>
<proteinExistence type="inferred from homology"/>
<keyword evidence="10" id="KW-1185">Reference proteome</keyword>
<dbReference type="InterPro" id="IPR050360">
    <property type="entry name" value="MFS_Sugar_Transporters"/>
</dbReference>
<evidence type="ECO:0000256" key="7">
    <source>
        <dbReference type="SAM" id="Phobius"/>
    </source>
</evidence>
<feature type="transmembrane region" description="Helical" evidence="7">
    <location>
        <begin position="94"/>
        <end position="112"/>
    </location>
</feature>
<dbReference type="InterPro" id="IPR005828">
    <property type="entry name" value="MFS_sugar_transport-like"/>
</dbReference>
<dbReference type="GO" id="GO:0005351">
    <property type="term" value="F:carbohydrate:proton symporter activity"/>
    <property type="evidence" value="ECO:0007669"/>
    <property type="project" value="TreeGrafter"/>
</dbReference>
<dbReference type="EMBL" id="GL996528">
    <property type="protein sequence ID" value="EGV60139.1"/>
    <property type="molecule type" value="Genomic_DNA"/>
</dbReference>
<dbReference type="eggNOG" id="KOG0254">
    <property type="taxonomic scope" value="Eukaryota"/>
</dbReference>
<dbReference type="Gene3D" id="1.20.1250.20">
    <property type="entry name" value="MFS general substrate transporter like domains"/>
    <property type="match status" value="1"/>
</dbReference>
<keyword evidence="6 7" id="KW-0472">Membrane</keyword>
<feature type="transmembrane region" description="Helical" evidence="7">
    <location>
        <begin position="21"/>
        <end position="39"/>
    </location>
</feature>
<reference evidence="9 10" key="1">
    <citation type="journal article" date="2011" name="Proc. Natl. Acad. Sci. U.S.A.">
        <title>Comparative genomics of xylose-fermenting fungi for enhanced biofuel production.</title>
        <authorList>
            <person name="Wohlbach D.J."/>
            <person name="Kuo A."/>
            <person name="Sato T.K."/>
            <person name="Potts K.M."/>
            <person name="Salamov A.A."/>
            <person name="LaButti K.M."/>
            <person name="Sun H."/>
            <person name="Clum A."/>
            <person name="Pangilinan J.L."/>
            <person name="Lindquist E.A."/>
            <person name="Lucas S."/>
            <person name="Lapidus A."/>
            <person name="Jin M."/>
            <person name="Gunawan C."/>
            <person name="Balan V."/>
            <person name="Dale B.E."/>
            <person name="Jeffries T.W."/>
            <person name="Zinkel R."/>
            <person name="Barry K.W."/>
            <person name="Grigoriev I.V."/>
            <person name="Gasch A.P."/>
        </authorList>
    </citation>
    <scope>NUCLEOTIDE SEQUENCE [LARGE SCALE GENOMIC DNA]</scope>
    <source>
        <strain evidence="10">ATCC 10573 / BCRC 21748 / CBS 615 / JCM 9827 / NBRC 10315 / NRRL Y-1498 / VKM Y-70</strain>
    </source>
</reference>